<feature type="region of interest" description="Disordered" evidence="1">
    <location>
        <begin position="216"/>
        <end position="254"/>
    </location>
</feature>
<evidence type="ECO:0008006" key="4">
    <source>
        <dbReference type="Google" id="ProtNLM"/>
    </source>
</evidence>
<protein>
    <recommendedName>
        <fullName evidence="4">NleD-like pathogen effector protein (Putative zinc metallopeptidase)</fullName>
    </recommendedName>
</protein>
<feature type="compositionally biased region" description="Basic and acidic residues" evidence="1">
    <location>
        <begin position="229"/>
        <end position="241"/>
    </location>
</feature>
<dbReference type="RefSeq" id="WP_284244011.1">
    <property type="nucleotide sequence ID" value="NZ_BSST01000001.1"/>
</dbReference>
<dbReference type="InterPro" id="IPR028208">
    <property type="entry name" value="Effector_pro_NleD-like"/>
</dbReference>
<accession>A0ABQ6GTY4</accession>
<evidence type="ECO:0000256" key="1">
    <source>
        <dbReference type="SAM" id="MobiDB-lite"/>
    </source>
</evidence>
<comment type="caution">
    <text evidence="2">The sequence shown here is derived from an EMBL/GenBank/DDBJ whole genome shotgun (WGS) entry which is preliminary data.</text>
</comment>
<organism evidence="2 3">
    <name type="scientific">Thalassotalea insulae</name>
    <dbReference type="NCBI Taxonomy" id="2056778"/>
    <lineage>
        <taxon>Bacteria</taxon>
        <taxon>Pseudomonadati</taxon>
        <taxon>Pseudomonadota</taxon>
        <taxon>Gammaproteobacteria</taxon>
        <taxon>Alteromonadales</taxon>
        <taxon>Colwelliaceae</taxon>
        <taxon>Thalassotalea</taxon>
    </lineage>
</organism>
<evidence type="ECO:0000313" key="3">
    <source>
        <dbReference type="Proteomes" id="UP001157186"/>
    </source>
</evidence>
<evidence type="ECO:0000313" key="2">
    <source>
        <dbReference type="EMBL" id="GLX78122.1"/>
    </source>
</evidence>
<name>A0ABQ6GTY4_9GAMM</name>
<proteinExistence type="predicted"/>
<dbReference type="EMBL" id="BSST01000001">
    <property type="protein sequence ID" value="GLX78122.1"/>
    <property type="molecule type" value="Genomic_DNA"/>
</dbReference>
<keyword evidence="3" id="KW-1185">Reference proteome</keyword>
<gene>
    <name evidence="2" type="ORF">tinsulaeT_14620</name>
</gene>
<sequence length="283" mass="31013">MSGNNTGRRADPFRPLLIDSLEQTGNSHSQDWANRLRSEHSIEKGKLEGPKGGITPEMLVQQHGKLRKVNEVNTPWADNLKIKRDGRFTTHTSGAAFTDFVRQTRDDLTTLASTSSGQDIFNKIKTAPKHSVAIQDAGTSPGLRESSRTLDLTNSVYDPLHIPGFSKPLMYHGKGSSAEVAHHTDFQKRTSGIDGVTTPNAVGLGHELIHAAHAVQGRRMAEDQTQSVRPEERETVGKTDGSRGYGGHPTENSIRKDLNEQVYNDSGKVGKIAMRKKYGGQNL</sequence>
<reference evidence="2 3" key="1">
    <citation type="submission" date="2023-03" db="EMBL/GenBank/DDBJ databases">
        <title>Draft genome sequence of Thalassotalea insulae KCTC 62186T.</title>
        <authorList>
            <person name="Sawabe T."/>
        </authorList>
    </citation>
    <scope>NUCLEOTIDE SEQUENCE [LARGE SCALE GENOMIC DNA]</scope>
    <source>
        <strain evidence="2 3">KCTC 62186</strain>
    </source>
</reference>
<dbReference type="Pfam" id="PF14891">
    <property type="entry name" value="Peptidase_M91"/>
    <property type="match status" value="1"/>
</dbReference>
<dbReference type="Proteomes" id="UP001157186">
    <property type="component" value="Unassembled WGS sequence"/>
</dbReference>